<sequence>MALAAFLSAVFTLLNPIRTTYHSEAPQDAARPFFVLQPLPGPVAYCFGTSAIEQPRLQISQYYDWTGQSEQAVTDNVAIIAALDRQTLTADGIMMQRINQPAIQVLGGGPGSTGPRVLQMRQDWKFEYLSS</sequence>
<name>A0A0F9FQ56_9ZZZZ</name>
<protein>
    <recommendedName>
        <fullName evidence="2">DUF3168 domain-containing protein</fullName>
    </recommendedName>
</protein>
<accession>A0A0F9FQ56</accession>
<organism evidence="1">
    <name type="scientific">marine sediment metagenome</name>
    <dbReference type="NCBI Taxonomy" id="412755"/>
    <lineage>
        <taxon>unclassified sequences</taxon>
        <taxon>metagenomes</taxon>
        <taxon>ecological metagenomes</taxon>
    </lineage>
</organism>
<dbReference type="EMBL" id="LAZR01020588">
    <property type="protein sequence ID" value="KKL88358.1"/>
    <property type="molecule type" value="Genomic_DNA"/>
</dbReference>
<reference evidence="1" key="1">
    <citation type="journal article" date="2015" name="Nature">
        <title>Complex archaea that bridge the gap between prokaryotes and eukaryotes.</title>
        <authorList>
            <person name="Spang A."/>
            <person name="Saw J.H."/>
            <person name="Jorgensen S.L."/>
            <person name="Zaremba-Niedzwiedzka K."/>
            <person name="Martijn J."/>
            <person name="Lind A.E."/>
            <person name="van Eijk R."/>
            <person name="Schleper C."/>
            <person name="Guy L."/>
            <person name="Ettema T.J."/>
        </authorList>
    </citation>
    <scope>NUCLEOTIDE SEQUENCE</scope>
</reference>
<evidence type="ECO:0000313" key="1">
    <source>
        <dbReference type="EMBL" id="KKL88358.1"/>
    </source>
</evidence>
<dbReference type="Pfam" id="PF11367">
    <property type="entry name" value="Tail_completion_gp17"/>
    <property type="match status" value="1"/>
</dbReference>
<dbReference type="InterPro" id="IPR021508">
    <property type="entry name" value="Gp17-like"/>
</dbReference>
<gene>
    <name evidence="1" type="ORF">LCGC14_1925550</name>
</gene>
<dbReference type="AlphaFoldDB" id="A0A0F9FQ56"/>
<comment type="caution">
    <text evidence="1">The sequence shown here is derived from an EMBL/GenBank/DDBJ whole genome shotgun (WGS) entry which is preliminary data.</text>
</comment>
<proteinExistence type="predicted"/>
<evidence type="ECO:0008006" key="2">
    <source>
        <dbReference type="Google" id="ProtNLM"/>
    </source>
</evidence>